<gene>
    <name evidence="2" type="ORF">Azoinq_09330</name>
</gene>
<protein>
    <submittedName>
        <fullName evidence="2">Uncharacterized protein</fullName>
    </submittedName>
</protein>
<dbReference type="Proteomes" id="UP000683428">
    <property type="component" value="Chromosome"/>
</dbReference>
<accession>A0A975SLJ5</accession>
<keyword evidence="1" id="KW-1133">Transmembrane helix</keyword>
<feature type="transmembrane region" description="Helical" evidence="1">
    <location>
        <begin position="46"/>
        <end position="68"/>
    </location>
</feature>
<dbReference type="RefSeq" id="WP_216129735.1">
    <property type="nucleotide sequence ID" value="NZ_CP064782.1"/>
</dbReference>
<sequence length="224" mass="24044">MNAPLIFGLISQAVMVGTVGVWLVRRWSKKCQEKGVPPHSPFSLPWIARPWASWALALGIGALSLIPLGGTSLCQYLRGFWNDVSPTTLQLCLLSLAGWQWPPRQRLGLLVTTLLGAALLYPTALSNLPLDAYRWGFAAQAPIFLGALVLLGLLALRGAPALAVILGLDLFAFGAGLLDGDNLWDYLLDPMLVTYALFTLGPALAARRRPAAPAPLPHESPHAP</sequence>
<evidence type="ECO:0000313" key="2">
    <source>
        <dbReference type="EMBL" id="QWT48074.1"/>
    </source>
</evidence>
<dbReference type="AlphaFoldDB" id="A0A975SLJ5"/>
<feature type="transmembrane region" description="Helical" evidence="1">
    <location>
        <begin position="106"/>
        <end position="125"/>
    </location>
</feature>
<keyword evidence="3" id="KW-1185">Reference proteome</keyword>
<feature type="transmembrane region" description="Helical" evidence="1">
    <location>
        <begin position="190"/>
        <end position="206"/>
    </location>
</feature>
<evidence type="ECO:0000256" key="1">
    <source>
        <dbReference type="SAM" id="Phobius"/>
    </source>
</evidence>
<organism evidence="2 3">
    <name type="scientific">Azospira inquinata</name>
    <dbReference type="NCBI Taxonomy" id="2785627"/>
    <lineage>
        <taxon>Bacteria</taxon>
        <taxon>Pseudomonadati</taxon>
        <taxon>Pseudomonadota</taxon>
        <taxon>Betaproteobacteria</taxon>
        <taxon>Rhodocyclales</taxon>
        <taxon>Rhodocyclaceae</taxon>
        <taxon>Azospira</taxon>
    </lineage>
</organism>
<keyword evidence="1" id="KW-0812">Transmembrane</keyword>
<dbReference type="KEGG" id="aiq:Azoinq_09330"/>
<feature type="transmembrane region" description="Helical" evidence="1">
    <location>
        <begin position="137"/>
        <end position="156"/>
    </location>
</feature>
<dbReference type="EMBL" id="CP064782">
    <property type="protein sequence ID" value="QWT48074.1"/>
    <property type="molecule type" value="Genomic_DNA"/>
</dbReference>
<keyword evidence="1" id="KW-0472">Membrane</keyword>
<proteinExistence type="predicted"/>
<feature type="transmembrane region" description="Helical" evidence="1">
    <location>
        <begin position="6"/>
        <end position="25"/>
    </location>
</feature>
<name>A0A975SLJ5_9RHOO</name>
<reference evidence="2" key="1">
    <citation type="submission" date="2020-11" db="EMBL/GenBank/DDBJ databases">
        <title>Azospira inquinata sp. nov.</title>
        <authorList>
            <person name="Moe W.M."/>
            <person name="Mikes M.C."/>
        </authorList>
    </citation>
    <scope>NUCLEOTIDE SEQUENCE</scope>
    <source>
        <strain evidence="2">Azo-3</strain>
    </source>
</reference>
<evidence type="ECO:0000313" key="3">
    <source>
        <dbReference type="Proteomes" id="UP000683428"/>
    </source>
</evidence>